<dbReference type="EMBL" id="LAJX01000059">
    <property type="protein sequence ID" value="KJV07127.1"/>
    <property type="molecule type" value="Genomic_DNA"/>
</dbReference>
<evidence type="ECO:0000259" key="6">
    <source>
        <dbReference type="PROSITE" id="PS50075"/>
    </source>
</evidence>
<dbReference type="Pfam" id="PF02801">
    <property type="entry name" value="Ketoacyl-synt_C"/>
    <property type="match status" value="1"/>
</dbReference>
<dbReference type="InterPro" id="IPR036736">
    <property type="entry name" value="ACP-like_sf"/>
</dbReference>
<feature type="domain" description="Ketosynthase family 3 (KS3)" evidence="7">
    <location>
        <begin position="1"/>
        <end position="188"/>
    </location>
</feature>
<dbReference type="GO" id="GO:0031177">
    <property type="term" value="F:phosphopantetheine binding"/>
    <property type="evidence" value="ECO:0007669"/>
    <property type="project" value="InterPro"/>
</dbReference>
<evidence type="ECO:0000256" key="5">
    <source>
        <dbReference type="ARBA" id="ARBA00022737"/>
    </source>
</evidence>
<dbReference type="SMART" id="SM00825">
    <property type="entry name" value="PKS_KS"/>
    <property type="match status" value="1"/>
</dbReference>
<dbReference type="InterPro" id="IPR014031">
    <property type="entry name" value="Ketoacyl_synth_C"/>
</dbReference>
<proteinExistence type="predicted"/>
<dbReference type="Pfam" id="PF22336">
    <property type="entry name" value="RhiE-like_linker"/>
    <property type="match status" value="1"/>
</dbReference>
<dbReference type="PATRIC" id="fig|1632867.3.peg.4817"/>
<dbReference type="Gene3D" id="1.10.1200.10">
    <property type="entry name" value="ACP-like"/>
    <property type="match status" value="1"/>
</dbReference>
<reference evidence="9" key="1">
    <citation type="submission" date="2015-03" db="EMBL/GenBank/DDBJ databases">
        <title>Draft genome sequence of a novel methanotroph (Sn10-6) isolated from flooded ricefield rhizosphere in India.</title>
        <authorList>
            <person name="Pandit P.S."/>
            <person name="Pore S.D."/>
            <person name="Arora P."/>
            <person name="Kapse N.G."/>
            <person name="Dhakephalkar P.K."/>
            <person name="Rahalkar M.C."/>
        </authorList>
    </citation>
    <scope>NUCLEOTIDE SEQUENCE [LARGE SCALE GENOMIC DNA]</scope>
    <source>
        <strain evidence="9">Sn10-6</strain>
    </source>
</reference>
<evidence type="ECO:0000313" key="9">
    <source>
        <dbReference type="Proteomes" id="UP000033684"/>
    </source>
</evidence>
<dbReference type="Gene3D" id="1.10.1240.100">
    <property type="match status" value="1"/>
</dbReference>
<dbReference type="PROSITE" id="PS52004">
    <property type="entry name" value="KS3_2"/>
    <property type="match status" value="1"/>
</dbReference>
<name>A0A0F3IKD7_9GAMM</name>
<dbReference type="Gene3D" id="3.40.47.10">
    <property type="match status" value="1"/>
</dbReference>
<dbReference type="InterPro" id="IPR050091">
    <property type="entry name" value="PKS_NRPS_Biosynth_Enz"/>
</dbReference>
<evidence type="ECO:0000256" key="2">
    <source>
        <dbReference type="ARBA" id="ARBA00022450"/>
    </source>
</evidence>
<dbReference type="PROSITE" id="PS50075">
    <property type="entry name" value="CARRIER"/>
    <property type="match status" value="1"/>
</dbReference>
<dbReference type="InterPro" id="IPR020806">
    <property type="entry name" value="PKS_PP-bd"/>
</dbReference>
<comment type="subcellular location">
    <subcellularLocation>
        <location evidence="1">Cytoplasm</location>
    </subcellularLocation>
</comment>
<dbReference type="InterPro" id="IPR009081">
    <property type="entry name" value="PP-bd_ACP"/>
</dbReference>
<keyword evidence="4" id="KW-0808">Transferase</keyword>
<comment type="caution">
    <text evidence="8">The sequence shown here is derived from an EMBL/GenBank/DDBJ whole genome shotgun (WGS) entry which is preliminary data.</text>
</comment>
<dbReference type="GO" id="GO:0071770">
    <property type="term" value="P:DIM/DIP cell wall layer assembly"/>
    <property type="evidence" value="ECO:0007669"/>
    <property type="project" value="TreeGrafter"/>
</dbReference>
<feature type="domain" description="Carrier" evidence="6">
    <location>
        <begin position="397"/>
        <end position="471"/>
    </location>
</feature>
<dbReference type="PROSITE" id="PS00012">
    <property type="entry name" value="PHOSPHOPANTETHEINE"/>
    <property type="match status" value="1"/>
</dbReference>
<evidence type="ECO:0000256" key="3">
    <source>
        <dbReference type="ARBA" id="ARBA00022553"/>
    </source>
</evidence>
<dbReference type="SUPFAM" id="SSF47336">
    <property type="entry name" value="ACP-like"/>
    <property type="match status" value="1"/>
</dbReference>
<protein>
    <submittedName>
        <fullName evidence="8">Uncharacterized protein</fullName>
    </submittedName>
</protein>
<dbReference type="PANTHER" id="PTHR43775">
    <property type="entry name" value="FATTY ACID SYNTHASE"/>
    <property type="match status" value="1"/>
</dbReference>
<dbReference type="InterPro" id="IPR054514">
    <property type="entry name" value="RhiE-like_linker"/>
</dbReference>
<dbReference type="InterPro" id="IPR020841">
    <property type="entry name" value="PKS_Beta-ketoAc_synthase_dom"/>
</dbReference>
<keyword evidence="9" id="KW-1185">Reference proteome</keyword>
<evidence type="ECO:0000256" key="4">
    <source>
        <dbReference type="ARBA" id="ARBA00022679"/>
    </source>
</evidence>
<organism evidence="8 9">
    <name type="scientific">Methylocucumis oryzae</name>
    <dbReference type="NCBI Taxonomy" id="1632867"/>
    <lineage>
        <taxon>Bacteria</taxon>
        <taxon>Pseudomonadati</taxon>
        <taxon>Pseudomonadota</taxon>
        <taxon>Gammaproteobacteria</taxon>
        <taxon>Methylococcales</taxon>
        <taxon>Methylococcaceae</taxon>
        <taxon>Methylocucumis</taxon>
    </lineage>
</organism>
<dbReference type="PANTHER" id="PTHR43775:SF37">
    <property type="entry name" value="SI:DKEY-61P9.11"/>
    <property type="match status" value="1"/>
</dbReference>
<evidence type="ECO:0000313" key="8">
    <source>
        <dbReference type="EMBL" id="KJV07127.1"/>
    </source>
</evidence>
<dbReference type="SMART" id="SM00823">
    <property type="entry name" value="PKS_PP"/>
    <property type="match status" value="1"/>
</dbReference>
<keyword evidence="3" id="KW-0597">Phosphoprotein</keyword>
<dbReference type="SMART" id="SM01294">
    <property type="entry name" value="PKS_PP_betabranch"/>
    <property type="match status" value="1"/>
</dbReference>
<dbReference type="AlphaFoldDB" id="A0A0F3IKD7"/>
<dbReference type="GO" id="GO:0005737">
    <property type="term" value="C:cytoplasm"/>
    <property type="evidence" value="ECO:0007669"/>
    <property type="project" value="UniProtKB-SubCell"/>
</dbReference>
<dbReference type="InterPro" id="IPR006162">
    <property type="entry name" value="Ppantetheine_attach_site"/>
</dbReference>
<dbReference type="GO" id="GO:0005886">
    <property type="term" value="C:plasma membrane"/>
    <property type="evidence" value="ECO:0007669"/>
    <property type="project" value="TreeGrafter"/>
</dbReference>
<gene>
    <name evidence="8" type="ORF">VZ94_06840</name>
</gene>
<evidence type="ECO:0000259" key="7">
    <source>
        <dbReference type="PROSITE" id="PS52004"/>
    </source>
</evidence>
<accession>A0A0F3IKD7</accession>
<reference evidence="8 9" key="2">
    <citation type="journal article" date="2016" name="Microb. Ecol.">
        <title>Genome Characteristics of a Novel Type I Methanotroph (Sn10-6) Isolated from a Flooded Indian Rice Field.</title>
        <authorList>
            <person name="Rahalkar M.C."/>
            <person name="Pandit P.S."/>
            <person name="Dhakephalkar P.K."/>
            <person name="Pore S."/>
            <person name="Arora P."/>
            <person name="Kapse N."/>
        </authorList>
    </citation>
    <scope>NUCLEOTIDE SEQUENCE [LARGE SCALE GENOMIC DNA]</scope>
    <source>
        <strain evidence="8 9">Sn10-6</strain>
    </source>
</reference>
<dbReference type="CDD" id="cd00833">
    <property type="entry name" value="PKS"/>
    <property type="match status" value="1"/>
</dbReference>
<sequence length="488" mass="53484">MLKPLSHAQRDGDAIYAVIKATTINHDGRTHGFTVPNPNAQAELVAEALTQAKIDARAVSYIEAHGTGTALGDPVEVTGLMKAFQAMGKQPEQCALGSVKSNIGHCEAAAGMAGLSKILLQLKHGQLAPTLHSAEVNPNINFTATPFYLPQQLTPWVRPVLDGIEQPRVACLSSFGAGGANAHAVLTEYLDAVAKPETTPASEPVCIVLSAEQPERLRLVVQRLWQTIKEPTWQSQPKHSLLNLAYTLQTGREALTYRLGFVSASLPELAVQLSDYLASCGTQSVPYEPITQESEHGRVRFAYQNSVTQSEFETNKVGMGYQHQLLATWLAGNDVDWQALYHNQPVQRLNLPGYPFEQQRYGWAHTITESVNRPAPSVIAAVATVETKLTTSLHPEQRVQSELKHLVHTVLKLPLDRININSNFIDFGFDSITLAELARAIAKHYAISFSPAVFFSQTNINALTRYLLNDCSELLIEAPPEVLQKNCC</sequence>
<keyword evidence="2" id="KW-0596">Phosphopantetheine</keyword>
<dbReference type="Pfam" id="PF00550">
    <property type="entry name" value="PP-binding"/>
    <property type="match status" value="1"/>
</dbReference>
<dbReference type="Proteomes" id="UP000033684">
    <property type="component" value="Unassembled WGS sequence"/>
</dbReference>
<evidence type="ECO:0000256" key="1">
    <source>
        <dbReference type="ARBA" id="ARBA00004496"/>
    </source>
</evidence>
<dbReference type="SUPFAM" id="SSF53901">
    <property type="entry name" value="Thiolase-like"/>
    <property type="match status" value="1"/>
</dbReference>
<dbReference type="GO" id="GO:0004312">
    <property type="term" value="F:fatty acid synthase activity"/>
    <property type="evidence" value="ECO:0007669"/>
    <property type="project" value="TreeGrafter"/>
</dbReference>
<dbReference type="InterPro" id="IPR016039">
    <property type="entry name" value="Thiolase-like"/>
</dbReference>
<dbReference type="GO" id="GO:0006633">
    <property type="term" value="P:fatty acid biosynthetic process"/>
    <property type="evidence" value="ECO:0007669"/>
    <property type="project" value="TreeGrafter"/>
</dbReference>
<keyword evidence="5" id="KW-0677">Repeat</keyword>